<dbReference type="AlphaFoldDB" id="A0A1W1CYA7"/>
<protein>
    <recommendedName>
        <fullName evidence="2">AB hydrolase-1 domain-containing protein</fullName>
    </recommendedName>
</protein>
<name>A0A1W1CYA7_9ZZZZ</name>
<dbReference type="Gene3D" id="3.40.50.1820">
    <property type="entry name" value="alpha/beta hydrolase"/>
    <property type="match status" value="1"/>
</dbReference>
<dbReference type="NCBIfam" id="NF033854">
    <property type="entry name" value="esterase_BioV"/>
    <property type="match status" value="1"/>
</dbReference>
<sequence>MKYFNGFSLQNEASLFEKYLLTDTLSVAGFSYGAQQAFEYVYGSKERVGRLILISPAFFQTQKPSFIRTQLRYFEVNKASYVKQFLENVAYPSTYSLEQYLNIGTKKELNELLSYVWDKKKIKEVLERGTTIEVFIGEEDKIIDSKEAIEFFREISTLYIIKKSGHLLEF</sequence>
<organism evidence="1">
    <name type="scientific">hydrothermal vent metagenome</name>
    <dbReference type="NCBI Taxonomy" id="652676"/>
    <lineage>
        <taxon>unclassified sequences</taxon>
        <taxon>metagenomes</taxon>
        <taxon>ecological metagenomes</taxon>
    </lineage>
</organism>
<reference evidence="1" key="1">
    <citation type="submission" date="2016-10" db="EMBL/GenBank/DDBJ databases">
        <authorList>
            <person name="de Groot N.N."/>
        </authorList>
    </citation>
    <scope>NUCLEOTIDE SEQUENCE</scope>
</reference>
<dbReference type="SUPFAM" id="SSF53474">
    <property type="entry name" value="alpha/beta-Hydrolases"/>
    <property type="match status" value="1"/>
</dbReference>
<accession>A0A1W1CYA7</accession>
<gene>
    <name evidence="1" type="ORF">MNB_SV-3-449</name>
</gene>
<evidence type="ECO:0000313" key="1">
    <source>
        <dbReference type="EMBL" id="SFV70723.1"/>
    </source>
</evidence>
<evidence type="ECO:0008006" key="2">
    <source>
        <dbReference type="Google" id="ProtNLM"/>
    </source>
</evidence>
<dbReference type="InterPro" id="IPR029058">
    <property type="entry name" value="AB_hydrolase_fold"/>
</dbReference>
<proteinExistence type="predicted"/>
<dbReference type="EMBL" id="FPHI01000057">
    <property type="protein sequence ID" value="SFV70723.1"/>
    <property type="molecule type" value="Genomic_DNA"/>
</dbReference>